<dbReference type="EMBL" id="AMYB01000008">
    <property type="protein sequence ID" value="OAC99319.1"/>
    <property type="molecule type" value="Genomic_DNA"/>
</dbReference>
<protein>
    <submittedName>
        <fullName evidence="1">Uncharacterized protein</fullName>
    </submittedName>
</protein>
<evidence type="ECO:0000313" key="2">
    <source>
        <dbReference type="Proteomes" id="UP000077051"/>
    </source>
</evidence>
<name>A0A162Q646_MUCCL</name>
<accession>A0A162Q646</accession>
<dbReference type="Proteomes" id="UP000077051">
    <property type="component" value="Unassembled WGS sequence"/>
</dbReference>
<dbReference type="AlphaFoldDB" id="A0A162Q646"/>
<organism evidence="1 2">
    <name type="scientific">Mucor lusitanicus CBS 277.49</name>
    <dbReference type="NCBI Taxonomy" id="747725"/>
    <lineage>
        <taxon>Eukaryota</taxon>
        <taxon>Fungi</taxon>
        <taxon>Fungi incertae sedis</taxon>
        <taxon>Mucoromycota</taxon>
        <taxon>Mucoromycotina</taxon>
        <taxon>Mucoromycetes</taxon>
        <taxon>Mucorales</taxon>
        <taxon>Mucorineae</taxon>
        <taxon>Mucoraceae</taxon>
        <taxon>Mucor</taxon>
    </lineage>
</organism>
<reference evidence="1 2" key="1">
    <citation type="submission" date="2015-06" db="EMBL/GenBank/DDBJ databases">
        <title>Expansion of signal transduction pathways in fungi by whole-genome duplication.</title>
        <authorList>
            <consortium name="DOE Joint Genome Institute"/>
            <person name="Corrochano L.M."/>
            <person name="Kuo A."/>
            <person name="Marcet-Houben M."/>
            <person name="Polaino S."/>
            <person name="Salamov A."/>
            <person name="Villalobos J.M."/>
            <person name="Alvarez M.I."/>
            <person name="Avalos J."/>
            <person name="Benito E.P."/>
            <person name="Benoit I."/>
            <person name="Burger G."/>
            <person name="Camino L.P."/>
            <person name="Canovas D."/>
            <person name="Cerda-Olmedo E."/>
            <person name="Cheng J.-F."/>
            <person name="Dominguez A."/>
            <person name="Elias M."/>
            <person name="Eslava A.P."/>
            <person name="Glaser F."/>
            <person name="Grimwood J."/>
            <person name="Gutierrez G."/>
            <person name="Heitman J."/>
            <person name="Henrissat B."/>
            <person name="Iturriaga E.A."/>
            <person name="Lang B.F."/>
            <person name="Lavin J.L."/>
            <person name="Lee S."/>
            <person name="Li W."/>
            <person name="Lindquist E."/>
            <person name="Lopez-Garcia S."/>
            <person name="Luque E.M."/>
            <person name="Marcos A.T."/>
            <person name="Martin J."/>
            <person name="Mccluskey K."/>
            <person name="Medina H.R."/>
            <person name="Miralles-Duran A."/>
            <person name="Miyazaki A."/>
            <person name="Munoz-Torres E."/>
            <person name="Oguiza J.A."/>
            <person name="Ohm R."/>
            <person name="Olmedo M."/>
            <person name="Orejas M."/>
            <person name="Ortiz-Castellanos L."/>
            <person name="Pisabarro A.G."/>
            <person name="Rodriguez-Romero J."/>
            <person name="Ruiz-Herrera J."/>
            <person name="Ruiz-Vazquez R."/>
            <person name="Sanz C."/>
            <person name="Schackwitz W."/>
            <person name="Schmutz J."/>
            <person name="Shahriari M."/>
            <person name="Shelest E."/>
            <person name="Silva-Franco F."/>
            <person name="Soanes D."/>
            <person name="Syed K."/>
            <person name="Tagua V.G."/>
            <person name="Talbot N.J."/>
            <person name="Thon M."/>
            <person name="De Vries R.P."/>
            <person name="Wiebenga A."/>
            <person name="Yadav J.S."/>
            <person name="Braun E.L."/>
            <person name="Baker S."/>
            <person name="Garre V."/>
            <person name="Horwitz B."/>
            <person name="Torres-Martinez S."/>
            <person name="Idnurm A."/>
            <person name="Herrera-Estrella A."/>
            <person name="Gabaldon T."/>
            <person name="Grigoriev I.V."/>
        </authorList>
    </citation>
    <scope>NUCLEOTIDE SEQUENCE [LARGE SCALE GENOMIC DNA]</scope>
    <source>
        <strain evidence="1 2">CBS 277.49</strain>
    </source>
</reference>
<evidence type="ECO:0000313" key="1">
    <source>
        <dbReference type="EMBL" id="OAC99319.1"/>
    </source>
</evidence>
<dbReference type="OrthoDB" id="2243993at2759"/>
<gene>
    <name evidence="1" type="ORF">MUCCIDRAFT_114504</name>
</gene>
<comment type="caution">
    <text evidence="1">The sequence shown here is derived from an EMBL/GenBank/DDBJ whole genome shotgun (WGS) entry which is preliminary data.</text>
</comment>
<keyword evidence="2" id="KW-1185">Reference proteome</keyword>
<proteinExistence type="predicted"/>
<sequence>MTLVRYKVVSPSQWQVVECRSASVPTSFSGTVQYTGVFELFAFLLLDIAEQQAVFHQLELESSGLLKVPLEETVAHHLM</sequence>
<dbReference type="VEuPathDB" id="FungiDB:MUCCIDRAFT_114504"/>